<keyword evidence="10" id="KW-1185">Reference proteome</keyword>
<dbReference type="EMBL" id="MBFT01001069">
    <property type="protein sequence ID" value="PVU85563.1"/>
    <property type="molecule type" value="Genomic_DNA"/>
</dbReference>
<comment type="caution">
    <text evidence="9">The sequence shown here is derived from an EMBL/GenBank/DDBJ whole genome shotgun (WGS) entry which is preliminary data.</text>
</comment>
<comment type="similarity">
    <text evidence="2">Belongs to the complex I NDUFA5 subunit family.</text>
</comment>
<dbReference type="PANTHER" id="PTHR12653:SF0">
    <property type="entry name" value="NADH DEHYDROGENASE [UBIQUINONE] 1 ALPHA SUBCOMPLEX SUBUNIT 5"/>
    <property type="match status" value="1"/>
</dbReference>
<dbReference type="PANTHER" id="PTHR12653">
    <property type="entry name" value="NADH-UBIQUINONE OXIDOREDUCTASE 13 KD-B SUBUNIT"/>
    <property type="match status" value="1"/>
</dbReference>
<evidence type="ECO:0000313" key="10">
    <source>
        <dbReference type="Proteomes" id="UP000245699"/>
    </source>
</evidence>
<dbReference type="GO" id="GO:0005743">
    <property type="term" value="C:mitochondrial inner membrane"/>
    <property type="evidence" value="ECO:0007669"/>
    <property type="project" value="UniProtKB-SubCell"/>
</dbReference>
<evidence type="ECO:0000256" key="8">
    <source>
        <dbReference type="ARBA" id="ARBA00023136"/>
    </source>
</evidence>
<proteinExistence type="inferred from homology"/>
<keyword evidence="8" id="KW-0472">Membrane</keyword>
<sequence length="130" mass="15018">MRFTRILLQASQKKTTGIVGYPVHPDPRPHLISVYNKTLTALKEKIPPYAIYRQSTEAITNHRLSVVSQNTNVETIEEILDAGHIEEVIGVAEDELKLVDKMAEWKVWEPLHEKPLEGQWEYFKKAPEQE</sequence>
<keyword evidence="6" id="KW-0249">Electron transport</keyword>
<evidence type="ECO:0000256" key="5">
    <source>
        <dbReference type="ARBA" id="ARBA00022792"/>
    </source>
</evidence>
<evidence type="ECO:0000256" key="7">
    <source>
        <dbReference type="ARBA" id="ARBA00023128"/>
    </source>
</evidence>
<evidence type="ECO:0000256" key="1">
    <source>
        <dbReference type="ARBA" id="ARBA00004443"/>
    </source>
</evidence>
<evidence type="ECO:0000256" key="3">
    <source>
        <dbReference type="ARBA" id="ARBA00022448"/>
    </source>
</evidence>
<keyword evidence="5" id="KW-0999">Mitochondrion inner membrane</keyword>
<evidence type="ECO:0008006" key="11">
    <source>
        <dbReference type="Google" id="ProtNLM"/>
    </source>
</evidence>
<dbReference type="OrthoDB" id="286811at2759"/>
<evidence type="ECO:0000256" key="6">
    <source>
        <dbReference type="ARBA" id="ARBA00022982"/>
    </source>
</evidence>
<protein>
    <recommendedName>
        <fullName evidence="11">NADH dehydrogenase [ubiquinone] 1 alpha subcomplex subunit 5</fullName>
    </recommendedName>
</protein>
<dbReference type="AlphaFoldDB" id="A0A2T9XZS3"/>
<comment type="subcellular location">
    <subcellularLocation>
        <location evidence="1">Mitochondrion inner membrane</location>
        <topology evidence="1">Peripheral membrane protein</topology>
        <orientation evidence="1">Matrix side</orientation>
    </subcellularLocation>
</comment>
<evidence type="ECO:0000313" key="9">
    <source>
        <dbReference type="EMBL" id="PVU85563.1"/>
    </source>
</evidence>
<keyword evidence="7" id="KW-0496">Mitochondrion</keyword>
<dbReference type="STRING" id="61424.A0A2T9XZS3"/>
<evidence type="ECO:0000256" key="4">
    <source>
        <dbReference type="ARBA" id="ARBA00022660"/>
    </source>
</evidence>
<dbReference type="GO" id="GO:0022904">
    <property type="term" value="P:respiratory electron transport chain"/>
    <property type="evidence" value="ECO:0007669"/>
    <property type="project" value="InterPro"/>
</dbReference>
<dbReference type="Pfam" id="PF04716">
    <property type="entry name" value="ETC_C1_NDUFA5"/>
    <property type="match status" value="1"/>
</dbReference>
<keyword evidence="4" id="KW-0679">Respiratory chain</keyword>
<reference evidence="9 10" key="1">
    <citation type="journal article" date="2018" name="MBio">
        <title>Comparative Genomics Reveals the Core Gene Toolbox for the Fungus-Insect Symbiosis.</title>
        <authorList>
            <person name="Wang Y."/>
            <person name="Stata M."/>
            <person name="Wang W."/>
            <person name="Stajich J.E."/>
            <person name="White M.M."/>
            <person name="Moncalvo J.M."/>
        </authorList>
    </citation>
    <scope>NUCLEOTIDE SEQUENCE [LARGE SCALE GENOMIC DNA]</scope>
    <source>
        <strain evidence="9 10">AUS-77-4</strain>
    </source>
</reference>
<gene>
    <name evidence="9" type="ORF">BB559_006946</name>
</gene>
<keyword evidence="3" id="KW-0813">Transport</keyword>
<dbReference type="InterPro" id="IPR006806">
    <property type="entry name" value="NDUFA5"/>
</dbReference>
<accession>A0A2T9XZS3</accession>
<dbReference type="Proteomes" id="UP000245699">
    <property type="component" value="Unassembled WGS sequence"/>
</dbReference>
<name>A0A2T9XZS3_9FUNG</name>
<organism evidence="9 10">
    <name type="scientific">Furculomyces boomerangus</name>
    <dbReference type="NCBI Taxonomy" id="61424"/>
    <lineage>
        <taxon>Eukaryota</taxon>
        <taxon>Fungi</taxon>
        <taxon>Fungi incertae sedis</taxon>
        <taxon>Zoopagomycota</taxon>
        <taxon>Kickxellomycotina</taxon>
        <taxon>Harpellomycetes</taxon>
        <taxon>Harpellales</taxon>
        <taxon>Harpellaceae</taxon>
        <taxon>Furculomyces</taxon>
    </lineage>
</organism>
<evidence type="ECO:0000256" key="2">
    <source>
        <dbReference type="ARBA" id="ARBA00010261"/>
    </source>
</evidence>